<keyword evidence="4 9" id="KW-0547">Nucleotide-binding</keyword>
<dbReference type="PROSITE" id="PS00107">
    <property type="entry name" value="PROTEIN_KINASE_ATP"/>
    <property type="match status" value="1"/>
</dbReference>
<dbReference type="PANTHER" id="PTHR43895:SF32">
    <property type="entry name" value="SERINE_THREONINE-PROTEIN KINASE CHK1"/>
    <property type="match status" value="1"/>
</dbReference>
<dbReference type="InterPro" id="IPR017441">
    <property type="entry name" value="Protein_kinase_ATP_BS"/>
</dbReference>
<evidence type="ECO:0000256" key="1">
    <source>
        <dbReference type="ARBA" id="ARBA00012513"/>
    </source>
</evidence>
<dbReference type="InterPro" id="IPR000719">
    <property type="entry name" value="Prot_kinase_dom"/>
</dbReference>
<dbReference type="GO" id="GO:0005524">
    <property type="term" value="F:ATP binding"/>
    <property type="evidence" value="ECO:0007669"/>
    <property type="project" value="UniProtKB-UniRule"/>
</dbReference>
<dbReference type="AlphaFoldDB" id="A0AAD2HZ24"/>
<dbReference type="GO" id="GO:0007165">
    <property type="term" value="P:signal transduction"/>
    <property type="evidence" value="ECO:0007669"/>
    <property type="project" value="TreeGrafter"/>
</dbReference>
<comment type="catalytic activity">
    <reaction evidence="7">
        <text>L-threonyl-[protein] + ATP = O-phospho-L-threonyl-[protein] + ADP + H(+)</text>
        <dbReference type="Rhea" id="RHEA:46608"/>
        <dbReference type="Rhea" id="RHEA-COMP:11060"/>
        <dbReference type="Rhea" id="RHEA-COMP:11605"/>
        <dbReference type="ChEBI" id="CHEBI:15378"/>
        <dbReference type="ChEBI" id="CHEBI:30013"/>
        <dbReference type="ChEBI" id="CHEBI:30616"/>
        <dbReference type="ChEBI" id="CHEBI:61977"/>
        <dbReference type="ChEBI" id="CHEBI:456216"/>
        <dbReference type="EC" id="2.7.11.1"/>
    </reaction>
</comment>
<evidence type="ECO:0000256" key="8">
    <source>
        <dbReference type="ARBA" id="ARBA00048679"/>
    </source>
</evidence>
<keyword evidence="5" id="KW-0418">Kinase</keyword>
<sequence length="360" mass="39557">MTSTHSSHPAPLPYTRLPDLTGSTVENGKLKLVELLGHGSFAKVYKALDTQSTASSVAPIHYAVKCLLNGEPGSQEHHNLQNELKNHTQVSGLPGVVALHRAFVEGEHVFVVMELCDTDLNRFVIEHKDCDEQCDVAKRVFLDVLDAVETCHAEGVFHRDLKPGNILCDADGKNIRIADFGVATRSEESKQFGVGTAVFASPENMDKTRDTYSPRGTDCWSLGVILIALMTSSLLWKAPVESDDTYCAYRADPAHFLRGTLDLSPSFSSLANRIFDPNPARRPSIPELRTEVEAMDTFVVPPPVDIVALALQNPLHKPQKSKCRATPPPVDSSGTTPLRLLCIASLTKKLRRLVRRRSMS</sequence>
<gene>
    <name evidence="12" type="ORF">MYCIT1_LOCUS36724</name>
</gene>
<dbReference type="PROSITE" id="PS50011">
    <property type="entry name" value="PROTEIN_KINASE_DOM"/>
    <property type="match status" value="1"/>
</dbReference>
<evidence type="ECO:0000256" key="2">
    <source>
        <dbReference type="ARBA" id="ARBA00022527"/>
    </source>
</evidence>
<evidence type="ECO:0000256" key="10">
    <source>
        <dbReference type="RuleBase" id="RU000304"/>
    </source>
</evidence>
<dbReference type="InterPro" id="IPR008271">
    <property type="entry name" value="Ser/Thr_kinase_AS"/>
</dbReference>
<dbReference type="Pfam" id="PF00069">
    <property type="entry name" value="Pkinase"/>
    <property type="match status" value="1"/>
</dbReference>
<comment type="catalytic activity">
    <reaction evidence="8">
        <text>L-seryl-[protein] + ATP = O-phospho-L-seryl-[protein] + ADP + H(+)</text>
        <dbReference type="Rhea" id="RHEA:17989"/>
        <dbReference type="Rhea" id="RHEA-COMP:9863"/>
        <dbReference type="Rhea" id="RHEA-COMP:11604"/>
        <dbReference type="ChEBI" id="CHEBI:15378"/>
        <dbReference type="ChEBI" id="CHEBI:29999"/>
        <dbReference type="ChEBI" id="CHEBI:30616"/>
        <dbReference type="ChEBI" id="CHEBI:83421"/>
        <dbReference type="ChEBI" id="CHEBI:456216"/>
        <dbReference type="EC" id="2.7.11.1"/>
    </reaction>
</comment>
<dbReference type="EC" id="2.7.11.1" evidence="1"/>
<evidence type="ECO:0000256" key="5">
    <source>
        <dbReference type="ARBA" id="ARBA00022777"/>
    </source>
</evidence>
<evidence type="ECO:0000256" key="7">
    <source>
        <dbReference type="ARBA" id="ARBA00047899"/>
    </source>
</evidence>
<dbReference type="SUPFAM" id="SSF56112">
    <property type="entry name" value="Protein kinase-like (PK-like)"/>
    <property type="match status" value="1"/>
</dbReference>
<keyword evidence="2 10" id="KW-0723">Serine/threonine-protein kinase</keyword>
<feature type="domain" description="Protein kinase" evidence="11">
    <location>
        <begin position="30"/>
        <end position="299"/>
    </location>
</feature>
<evidence type="ECO:0000256" key="9">
    <source>
        <dbReference type="PROSITE-ProRule" id="PRU10141"/>
    </source>
</evidence>
<keyword evidence="13" id="KW-1185">Reference proteome</keyword>
<dbReference type="InterPro" id="IPR011009">
    <property type="entry name" value="Kinase-like_dom_sf"/>
</dbReference>
<evidence type="ECO:0000313" key="12">
    <source>
        <dbReference type="EMBL" id="CAK5283849.1"/>
    </source>
</evidence>
<name>A0AAD2HZ24_9AGAR</name>
<dbReference type="Gene3D" id="1.10.510.10">
    <property type="entry name" value="Transferase(Phosphotransferase) domain 1"/>
    <property type="match status" value="1"/>
</dbReference>
<feature type="binding site" evidence="9">
    <location>
        <position position="65"/>
    </location>
    <ligand>
        <name>ATP</name>
        <dbReference type="ChEBI" id="CHEBI:30616"/>
    </ligand>
</feature>
<dbReference type="PANTHER" id="PTHR43895">
    <property type="entry name" value="CALCIUM/CALMODULIN-DEPENDENT PROTEIN KINASE KINASE-RELATED"/>
    <property type="match status" value="1"/>
</dbReference>
<dbReference type="EMBL" id="CAVNYO010000477">
    <property type="protein sequence ID" value="CAK5283849.1"/>
    <property type="molecule type" value="Genomic_DNA"/>
</dbReference>
<keyword evidence="6 9" id="KW-0067">ATP-binding</keyword>
<keyword evidence="3" id="KW-0808">Transferase</keyword>
<evidence type="ECO:0000313" key="13">
    <source>
        <dbReference type="Proteomes" id="UP001295794"/>
    </source>
</evidence>
<evidence type="ECO:0000259" key="11">
    <source>
        <dbReference type="PROSITE" id="PS50011"/>
    </source>
</evidence>
<comment type="caution">
    <text evidence="12">The sequence shown here is derived from an EMBL/GenBank/DDBJ whole genome shotgun (WGS) entry which is preliminary data.</text>
</comment>
<evidence type="ECO:0000256" key="4">
    <source>
        <dbReference type="ARBA" id="ARBA00022741"/>
    </source>
</evidence>
<accession>A0AAD2HZ24</accession>
<dbReference type="GO" id="GO:0004674">
    <property type="term" value="F:protein serine/threonine kinase activity"/>
    <property type="evidence" value="ECO:0007669"/>
    <property type="project" value="UniProtKB-KW"/>
</dbReference>
<proteinExistence type="inferred from homology"/>
<reference evidence="12" key="1">
    <citation type="submission" date="2023-11" db="EMBL/GenBank/DDBJ databases">
        <authorList>
            <person name="De Vega J J."/>
            <person name="De Vega J J."/>
        </authorList>
    </citation>
    <scope>NUCLEOTIDE SEQUENCE</scope>
</reference>
<organism evidence="12 13">
    <name type="scientific">Mycena citricolor</name>
    <dbReference type="NCBI Taxonomy" id="2018698"/>
    <lineage>
        <taxon>Eukaryota</taxon>
        <taxon>Fungi</taxon>
        <taxon>Dikarya</taxon>
        <taxon>Basidiomycota</taxon>
        <taxon>Agaricomycotina</taxon>
        <taxon>Agaricomycetes</taxon>
        <taxon>Agaricomycetidae</taxon>
        <taxon>Agaricales</taxon>
        <taxon>Marasmiineae</taxon>
        <taxon>Mycenaceae</taxon>
        <taxon>Mycena</taxon>
    </lineage>
</organism>
<evidence type="ECO:0000256" key="3">
    <source>
        <dbReference type="ARBA" id="ARBA00022679"/>
    </source>
</evidence>
<dbReference type="Proteomes" id="UP001295794">
    <property type="component" value="Unassembled WGS sequence"/>
</dbReference>
<evidence type="ECO:0000256" key="6">
    <source>
        <dbReference type="ARBA" id="ARBA00022840"/>
    </source>
</evidence>
<dbReference type="SMART" id="SM00220">
    <property type="entry name" value="S_TKc"/>
    <property type="match status" value="1"/>
</dbReference>
<dbReference type="PROSITE" id="PS00108">
    <property type="entry name" value="PROTEIN_KINASE_ST"/>
    <property type="match status" value="1"/>
</dbReference>
<protein>
    <recommendedName>
        <fullName evidence="1">non-specific serine/threonine protein kinase</fullName>
        <ecNumber evidence="1">2.7.11.1</ecNumber>
    </recommendedName>
</protein>
<comment type="similarity">
    <text evidence="10">Belongs to the protein kinase superfamily.</text>
</comment>